<dbReference type="GO" id="GO:0106166">
    <property type="term" value="F:spindle pole body-nuclear membrane anchor activity"/>
    <property type="evidence" value="ECO:0007669"/>
    <property type="project" value="TreeGrafter"/>
</dbReference>
<evidence type="ECO:0000313" key="15">
    <source>
        <dbReference type="Proteomes" id="UP001280581"/>
    </source>
</evidence>
<evidence type="ECO:0000256" key="5">
    <source>
        <dbReference type="ARBA" id="ARBA00022692"/>
    </source>
</evidence>
<evidence type="ECO:0000256" key="12">
    <source>
        <dbReference type="ARBA" id="ARBA00023242"/>
    </source>
</evidence>
<keyword evidence="15" id="KW-1185">Reference proteome</keyword>
<comment type="subcellular location">
    <subcellularLocation>
        <location evidence="1">Nucleus membrane</location>
        <topology evidence="1">Multi-pass membrane protein</topology>
    </subcellularLocation>
    <subcellularLocation>
        <location evidence="2">Nucleus</location>
        <location evidence="2">Nuclear pore complex</location>
    </subcellularLocation>
</comment>
<keyword evidence="6" id="KW-0509">mRNA transport</keyword>
<dbReference type="GO" id="GO:0005816">
    <property type="term" value="C:spindle pole body"/>
    <property type="evidence" value="ECO:0007669"/>
    <property type="project" value="TreeGrafter"/>
</dbReference>
<dbReference type="GO" id="GO:0015031">
    <property type="term" value="P:protein transport"/>
    <property type="evidence" value="ECO:0007669"/>
    <property type="project" value="UniProtKB-KW"/>
</dbReference>
<keyword evidence="9" id="KW-0811">Translocation</keyword>
<feature type="transmembrane region" description="Helical" evidence="13">
    <location>
        <begin position="79"/>
        <end position="99"/>
    </location>
</feature>
<dbReference type="PANTHER" id="PTHR13269">
    <property type="entry name" value="NUCLEOPORIN NDC1"/>
    <property type="match status" value="1"/>
</dbReference>
<evidence type="ECO:0000256" key="3">
    <source>
        <dbReference type="ARBA" id="ARBA00005760"/>
    </source>
</evidence>
<evidence type="ECO:0000256" key="7">
    <source>
        <dbReference type="ARBA" id="ARBA00022927"/>
    </source>
</evidence>
<feature type="transmembrane region" description="Helical" evidence="13">
    <location>
        <begin position="30"/>
        <end position="48"/>
    </location>
</feature>
<evidence type="ECO:0000256" key="9">
    <source>
        <dbReference type="ARBA" id="ARBA00023010"/>
    </source>
</evidence>
<evidence type="ECO:0000256" key="11">
    <source>
        <dbReference type="ARBA" id="ARBA00023136"/>
    </source>
</evidence>
<evidence type="ECO:0000256" key="13">
    <source>
        <dbReference type="SAM" id="Phobius"/>
    </source>
</evidence>
<keyword evidence="5 13" id="KW-0812">Transmembrane</keyword>
<evidence type="ECO:0000256" key="10">
    <source>
        <dbReference type="ARBA" id="ARBA00023132"/>
    </source>
</evidence>
<comment type="caution">
    <text evidence="14">The sequence shown here is derived from an EMBL/GenBank/DDBJ whole genome shotgun (WGS) entry which is preliminary data.</text>
</comment>
<dbReference type="GO" id="GO:0031965">
    <property type="term" value="C:nuclear membrane"/>
    <property type="evidence" value="ECO:0007669"/>
    <property type="project" value="UniProtKB-SubCell"/>
</dbReference>
<dbReference type="Pfam" id="PF09531">
    <property type="entry name" value="Ndc1_Nup"/>
    <property type="match status" value="1"/>
</dbReference>
<evidence type="ECO:0000256" key="4">
    <source>
        <dbReference type="ARBA" id="ARBA00022448"/>
    </source>
</evidence>
<dbReference type="GO" id="GO:0070762">
    <property type="term" value="C:nuclear pore transmembrane ring"/>
    <property type="evidence" value="ECO:0007669"/>
    <property type="project" value="TreeGrafter"/>
</dbReference>
<evidence type="ECO:0000256" key="2">
    <source>
        <dbReference type="ARBA" id="ARBA00004567"/>
    </source>
</evidence>
<dbReference type="GO" id="GO:0051028">
    <property type="term" value="P:mRNA transport"/>
    <property type="evidence" value="ECO:0007669"/>
    <property type="project" value="UniProtKB-KW"/>
</dbReference>
<organism evidence="14 15">
    <name type="scientific">Pseudopithomyces chartarum</name>
    <dbReference type="NCBI Taxonomy" id="1892770"/>
    <lineage>
        <taxon>Eukaryota</taxon>
        <taxon>Fungi</taxon>
        <taxon>Dikarya</taxon>
        <taxon>Ascomycota</taxon>
        <taxon>Pezizomycotina</taxon>
        <taxon>Dothideomycetes</taxon>
        <taxon>Pleosporomycetidae</taxon>
        <taxon>Pleosporales</taxon>
        <taxon>Massarineae</taxon>
        <taxon>Didymosphaeriaceae</taxon>
        <taxon>Pseudopithomyces</taxon>
    </lineage>
</organism>
<comment type="similarity">
    <text evidence="3">Belongs to the NDC1 family.</text>
</comment>
<keyword evidence="7" id="KW-0653">Protein transport</keyword>
<keyword evidence="4" id="KW-0813">Transport</keyword>
<dbReference type="GO" id="GO:0070631">
    <property type="term" value="P:spindle pole body localization"/>
    <property type="evidence" value="ECO:0007669"/>
    <property type="project" value="TreeGrafter"/>
</dbReference>
<evidence type="ECO:0000313" key="14">
    <source>
        <dbReference type="EMBL" id="KAK3216437.1"/>
    </source>
</evidence>
<feature type="transmembrane region" description="Helical" evidence="13">
    <location>
        <begin position="167"/>
        <end position="186"/>
    </location>
</feature>
<evidence type="ECO:0000256" key="6">
    <source>
        <dbReference type="ARBA" id="ARBA00022816"/>
    </source>
</evidence>
<dbReference type="InterPro" id="IPR019049">
    <property type="entry name" value="Nucleoporin_prot_Ndc1/Nup"/>
</dbReference>
<protein>
    <submittedName>
        <fullName evidence="14">Uncharacterized protein</fullName>
    </submittedName>
</protein>
<keyword evidence="12" id="KW-0539">Nucleus</keyword>
<name>A0AAN6M8I1_9PLEO</name>
<proteinExistence type="inferred from homology"/>
<dbReference type="PANTHER" id="PTHR13269:SF6">
    <property type="entry name" value="NUCLEOPORIN NDC1"/>
    <property type="match status" value="1"/>
</dbReference>
<sequence length="870" mass="98433">MASTTPSIQPATRPYRDFVTPILHKRFTKAAAYTFLICWFIAAWQGTWSNYFWFPFWPLSFGKLFLFVSSFIVFHIRTLLLFISALIVFVLRIAQYHIGERNTQARWETFTKYAFTTRTLMTCVCYYLSAAFYAEVFIWTQPESRKLGYTDQGRTYERVRLNERPVFFRYIFLFLACFQTIVHLWYDYDRVDFLTTQETTTEGGEANATTSSSTSTLIAQWTGLSHATQQKLVAIAKYAVTRSGAATVAGTISYMTYVRYQVWEWPYPSARKIWIMRVMTLGKISPNSLPPFAPLLYMCFEESVLLLFMWQFINFTFNLNMEKPPLKNGNPITNDSKDPNGSLLKGLKGKKDTIKAVALWELALITESFPDRRRTIYSEIDRKNGATHKQIVDVCLSEVRLLITRLNIGLDPNYRPKEEIQRTAHQQAISLVPQIAQPLRVAAIQGPGVSSTTTRDKFGDIANGFAKSLSSPNNGVKTREYLNKGTAEVSQQIRNVGEEVEARSSGFYAQFMASPLGSPFRHSLRRTANMIVTGAPYSRLSMLCNAITILTNLTVNSLLEDEYGRMQDEVAQIVRVFTEALVKLNEYMDELNVHWSDFETLAKPEAERKRVAEVEKVKECLRASLERILRQFGEFLTGLNLSRAEILEARKVAANGPQMAEVRMASGQFMEERYQQFRSLSIYYMPITCTKMTLLLNSRRTVETRGGEPANSLMLETLNPRCTKSDAKDPSQVPVSQRWEVGSVSRISFRKFARCGSPFSQEAIYIPSTPSNHPYHLPVGAGVSYVLDHPAVYTDVPTTVTLFLSEKLADVTTEFWIHVDHGAAVVSPFTGLSSTAVVSGQAPDQMVGPGMGYVVGQGLVRVEVLVSVEQ</sequence>
<evidence type="ECO:0000256" key="1">
    <source>
        <dbReference type="ARBA" id="ARBA00004232"/>
    </source>
</evidence>
<dbReference type="AlphaFoldDB" id="A0AAN6M8I1"/>
<dbReference type="Proteomes" id="UP001280581">
    <property type="component" value="Unassembled WGS sequence"/>
</dbReference>
<reference evidence="14 15" key="1">
    <citation type="submission" date="2021-02" db="EMBL/GenBank/DDBJ databases">
        <title>Genome assembly of Pseudopithomyces chartarum.</title>
        <authorList>
            <person name="Jauregui R."/>
            <person name="Singh J."/>
            <person name="Voisey C."/>
        </authorList>
    </citation>
    <scope>NUCLEOTIDE SEQUENCE [LARGE SCALE GENOMIC DNA]</scope>
    <source>
        <strain evidence="14 15">AGR01</strain>
    </source>
</reference>
<evidence type="ECO:0000256" key="8">
    <source>
        <dbReference type="ARBA" id="ARBA00022989"/>
    </source>
</evidence>
<keyword evidence="8 13" id="KW-1133">Transmembrane helix</keyword>
<dbReference type="GO" id="GO:0006999">
    <property type="term" value="P:nuclear pore organization"/>
    <property type="evidence" value="ECO:0007669"/>
    <property type="project" value="TreeGrafter"/>
</dbReference>
<dbReference type="EMBL" id="WVTA01000002">
    <property type="protein sequence ID" value="KAK3216437.1"/>
    <property type="molecule type" value="Genomic_DNA"/>
</dbReference>
<keyword evidence="10" id="KW-0906">Nuclear pore complex</keyword>
<accession>A0AAN6M8I1</accession>
<gene>
    <name evidence="14" type="ORF">GRF29_8g3259315</name>
</gene>
<keyword evidence="11 13" id="KW-0472">Membrane</keyword>